<evidence type="ECO:0000313" key="3">
    <source>
        <dbReference type="Proteomes" id="UP000765509"/>
    </source>
</evidence>
<dbReference type="AlphaFoldDB" id="A0A9Q3GXP6"/>
<feature type="region of interest" description="Disordered" evidence="1">
    <location>
        <begin position="50"/>
        <end position="96"/>
    </location>
</feature>
<keyword evidence="3" id="KW-1185">Reference proteome</keyword>
<gene>
    <name evidence="2" type="ORF">O181_023878</name>
</gene>
<comment type="caution">
    <text evidence="2">The sequence shown here is derived from an EMBL/GenBank/DDBJ whole genome shotgun (WGS) entry which is preliminary data.</text>
</comment>
<evidence type="ECO:0000256" key="1">
    <source>
        <dbReference type="SAM" id="MobiDB-lite"/>
    </source>
</evidence>
<dbReference type="Proteomes" id="UP000765509">
    <property type="component" value="Unassembled WGS sequence"/>
</dbReference>
<name>A0A9Q3GXP6_9BASI</name>
<feature type="compositionally biased region" description="Polar residues" evidence="1">
    <location>
        <begin position="70"/>
        <end position="86"/>
    </location>
</feature>
<protein>
    <submittedName>
        <fullName evidence="2">Uncharacterized protein</fullName>
    </submittedName>
</protein>
<sequence>MPCEQTPRQPTQGLSGTQWSEEFFGSKQKALPFLNLTFKSSELTLPMFVEPSQQDEPPICSPTPPIPGLSQASDSQLPSHENNSNLGPEPEVAPMQ</sequence>
<organism evidence="2 3">
    <name type="scientific">Austropuccinia psidii MF-1</name>
    <dbReference type="NCBI Taxonomy" id="1389203"/>
    <lineage>
        <taxon>Eukaryota</taxon>
        <taxon>Fungi</taxon>
        <taxon>Dikarya</taxon>
        <taxon>Basidiomycota</taxon>
        <taxon>Pucciniomycotina</taxon>
        <taxon>Pucciniomycetes</taxon>
        <taxon>Pucciniales</taxon>
        <taxon>Sphaerophragmiaceae</taxon>
        <taxon>Austropuccinia</taxon>
    </lineage>
</organism>
<accession>A0A9Q3GXP6</accession>
<proteinExistence type="predicted"/>
<evidence type="ECO:0000313" key="2">
    <source>
        <dbReference type="EMBL" id="MBW0484163.1"/>
    </source>
</evidence>
<reference evidence="2" key="1">
    <citation type="submission" date="2021-03" db="EMBL/GenBank/DDBJ databases">
        <title>Draft genome sequence of rust myrtle Austropuccinia psidii MF-1, a brazilian biotype.</title>
        <authorList>
            <person name="Quecine M.C."/>
            <person name="Pachon D.M.R."/>
            <person name="Bonatelli M.L."/>
            <person name="Correr F.H."/>
            <person name="Franceschini L.M."/>
            <person name="Leite T.F."/>
            <person name="Margarido G.R.A."/>
            <person name="Almeida C.A."/>
            <person name="Ferrarezi J.A."/>
            <person name="Labate C.A."/>
        </authorList>
    </citation>
    <scope>NUCLEOTIDE SEQUENCE</scope>
    <source>
        <strain evidence="2">MF-1</strain>
    </source>
</reference>
<dbReference type="EMBL" id="AVOT02007563">
    <property type="protein sequence ID" value="MBW0484163.1"/>
    <property type="molecule type" value="Genomic_DNA"/>
</dbReference>